<dbReference type="SMART" id="SM00421">
    <property type="entry name" value="HTH_LUXR"/>
    <property type="match status" value="1"/>
</dbReference>
<dbReference type="PROSITE" id="PS50043">
    <property type="entry name" value="HTH_LUXR_2"/>
    <property type="match status" value="1"/>
</dbReference>
<dbReference type="EMBL" id="JBHRZH010000027">
    <property type="protein sequence ID" value="MFC3764527.1"/>
    <property type="molecule type" value="Genomic_DNA"/>
</dbReference>
<dbReference type="PANTHER" id="PTHR44688:SF16">
    <property type="entry name" value="DNA-BINDING TRANSCRIPTIONAL ACTIVATOR DEVR_DOSR"/>
    <property type="match status" value="1"/>
</dbReference>
<dbReference type="CDD" id="cd06170">
    <property type="entry name" value="LuxR_C_like"/>
    <property type="match status" value="1"/>
</dbReference>
<keyword evidence="6" id="KW-1185">Reference proteome</keyword>
<dbReference type="InterPro" id="IPR036388">
    <property type="entry name" value="WH-like_DNA-bd_sf"/>
</dbReference>
<gene>
    <name evidence="5" type="ORF">ACFOUW_27065</name>
</gene>
<evidence type="ECO:0000313" key="6">
    <source>
        <dbReference type="Proteomes" id="UP001595699"/>
    </source>
</evidence>
<dbReference type="Gene3D" id="3.30.450.40">
    <property type="match status" value="1"/>
</dbReference>
<organism evidence="5 6">
    <name type="scientific">Tenggerimyces flavus</name>
    <dbReference type="NCBI Taxonomy" id="1708749"/>
    <lineage>
        <taxon>Bacteria</taxon>
        <taxon>Bacillati</taxon>
        <taxon>Actinomycetota</taxon>
        <taxon>Actinomycetes</taxon>
        <taxon>Propionibacteriales</taxon>
        <taxon>Nocardioidaceae</taxon>
        <taxon>Tenggerimyces</taxon>
    </lineage>
</organism>
<evidence type="ECO:0000256" key="3">
    <source>
        <dbReference type="ARBA" id="ARBA00023163"/>
    </source>
</evidence>
<dbReference type="RefSeq" id="WP_205121460.1">
    <property type="nucleotide sequence ID" value="NZ_JAFBCM010000001.1"/>
</dbReference>
<dbReference type="InterPro" id="IPR000792">
    <property type="entry name" value="Tscrpt_reg_LuxR_C"/>
</dbReference>
<dbReference type="InterPro" id="IPR003018">
    <property type="entry name" value="GAF"/>
</dbReference>
<dbReference type="SUPFAM" id="SSF55781">
    <property type="entry name" value="GAF domain-like"/>
    <property type="match status" value="1"/>
</dbReference>
<dbReference type="Pfam" id="PF01590">
    <property type="entry name" value="GAF"/>
    <property type="match status" value="1"/>
</dbReference>
<evidence type="ECO:0000259" key="4">
    <source>
        <dbReference type="PROSITE" id="PS50043"/>
    </source>
</evidence>
<keyword evidence="3" id="KW-0804">Transcription</keyword>
<sequence length="332" mass="36193">MATLQVARKAVTKLVSRGLGPREFASNAASALRRFVPYEGACLLTLDPATLLPTGEYVENGLPPSTRTRLLEIELLDHDVNKFAALARTTSTARAASLSAATQGDLDRSLRHREVRKRYGLDDELRAMLVDGSGTWGALTLMRTQGQPRFTKAEVDLVATLAGDLAQGLQRAARTNAPHDDSVGVLTVTRDGTKANHAAKRWLDELSPVAVDSVVYQARSTGDAYARARTEQGTWLALRATQHDHAVTVTIQPAQANELAPLIADAYGLTARERAITELIAQGHATNEIATQLHLSPYTVQDHLKVIFDKTSTKTRGELVARIFFEHYAPRL</sequence>
<dbReference type="PRINTS" id="PR00038">
    <property type="entry name" value="HTHLUXR"/>
</dbReference>
<reference evidence="6" key="1">
    <citation type="journal article" date="2019" name="Int. J. Syst. Evol. Microbiol.">
        <title>The Global Catalogue of Microorganisms (GCM) 10K type strain sequencing project: providing services to taxonomists for standard genome sequencing and annotation.</title>
        <authorList>
            <consortium name="The Broad Institute Genomics Platform"/>
            <consortium name="The Broad Institute Genome Sequencing Center for Infectious Disease"/>
            <person name="Wu L."/>
            <person name="Ma J."/>
        </authorList>
    </citation>
    <scope>NUCLEOTIDE SEQUENCE [LARGE SCALE GENOMIC DNA]</scope>
    <source>
        <strain evidence="6">CGMCC 4.7241</strain>
    </source>
</reference>
<proteinExistence type="predicted"/>
<evidence type="ECO:0000313" key="5">
    <source>
        <dbReference type="EMBL" id="MFC3764527.1"/>
    </source>
</evidence>
<name>A0ABV7YHV9_9ACTN</name>
<keyword evidence="2" id="KW-0238">DNA-binding</keyword>
<dbReference type="InterPro" id="IPR016032">
    <property type="entry name" value="Sig_transdc_resp-reg_C-effctor"/>
</dbReference>
<comment type="caution">
    <text evidence="5">The sequence shown here is derived from an EMBL/GenBank/DDBJ whole genome shotgun (WGS) entry which is preliminary data.</text>
</comment>
<dbReference type="Gene3D" id="1.10.10.10">
    <property type="entry name" value="Winged helix-like DNA-binding domain superfamily/Winged helix DNA-binding domain"/>
    <property type="match status" value="1"/>
</dbReference>
<dbReference type="SUPFAM" id="SSF46894">
    <property type="entry name" value="C-terminal effector domain of the bipartite response regulators"/>
    <property type="match status" value="1"/>
</dbReference>
<dbReference type="Proteomes" id="UP001595699">
    <property type="component" value="Unassembled WGS sequence"/>
</dbReference>
<protein>
    <submittedName>
        <fullName evidence="5">LuxR C-terminal-related transcriptional regulator</fullName>
    </submittedName>
</protein>
<evidence type="ECO:0000256" key="2">
    <source>
        <dbReference type="ARBA" id="ARBA00023125"/>
    </source>
</evidence>
<dbReference type="PANTHER" id="PTHR44688">
    <property type="entry name" value="DNA-BINDING TRANSCRIPTIONAL ACTIVATOR DEVR_DOSR"/>
    <property type="match status" value="1"/>
</dbReference>
<accession>A0ABV7YHV9</accession>
<dbReference type="InterPro" id="IPR029016">
    <property type="entry name" value="GAF-like_dom_sf"/>
</dbReference>
<feature type="domain" description="HTH luxR-type" evidence="4">
    <location>
        <begin position="262"/>
        <end position="327"/>
    </location>
</feature>
<keyword evidence="1" id="KW-0805">Transcription regulation</keyword>
<dbReference type="Pfam" id="PF00196">
    <property type="entry name" value="GerE"/>
    <property type="match status" value="1"/>
</dbReference>
<evidence type="ECO:0000256" key="1">
    <source>
        <dbReference type="ARBA" id="ARBA00023015"/>
    </source>
</evidence>